<accession>A0A2X0IUH3</accession>
<comment type="caution">
    <text evidence="2">The sequence shown here is derived from an EMBL/GenBank/DDBJ whole genome shotgun (WGS) entry which is preliminary data.</text>
</comment>
<reference evidence="2 3" key="1">
    <citation type="submission" date="2018-06" db="EMBL/GenBank/DDBJ databases">
        <title>Streptacidiphilus pinicola sp. nov., isolated from pine grove soil.</title>
        <authorList>
            <person name="Roh S.G."/>
            <person name="Park S."/>
            <person name="Kim M.-K."/>
            <person name="Yun B.-R."/>
            <person name="Park J."/>
            <person name="Kim M.J."/>
            <person name="Kim Y.S."/>
            <person name="Kim S.B."/>
        </authorList>
    </citation>
    <scope>NUCLEOTIDE SEQUENCE [LARGE SCALE GENOMIC DNA]</scope>
    <source>
        <strain evidence="2 3">MMS16-CNU450</strain>
    </source>
</reference>
<evidence type="ECO:0000313" key="3">
    <source>
        <dbReference type="Proteomes" id="UP000248889"/>
    </source>
</evidence>
<evidence type="ECO:0000313" key="2">
    <source>
        <dbReference type="EMBL" id="RAG87273.1"/>
    </source>
</evidence>
<dbReference type="AlphaFoldDB" id="A0A2X0IUH3"/>
<organism evidence="2 3">
    <name type="scientific">Streptacidiphilus pinicola</name>
    <dbReference type="NCBI Taxonomy" id="2219663"/>
    <lineage>
        <taxon>Bacteria</taxon>
        <taxon>Bacillati</taxon>
        <taxon>Actinomycetota</taxon>
        <taxon>Actinomycetes</taxon>
        <taxon>Kitasatosporales</taxon>
        <taxon>Streptomycetaceae</taxon>
        <taxon>Streptacidiphilus</taxon>
    </lineage>
</organism>
<dbReference type="EMBL" id="QKYN01000008">
    <property type="protein sequence ID" value="RAG87273.1"/>
    <property type="molecule type" value="Genomic_DNA"/>
</dbReference>
<keyword evidence="3" id="KW-1185">Reference proteome</keyword>
<evidence type="ECO:0000256" key="1">
    <source>
        <dbReference type="SAM" id="MobiDB-lite"/>
    </source>
</evidence>
<protein>
    <submittedName>
        <fullName evidence="2">Uncharacterized protein</fullName>
    </submittedName>
</protein>
<proteinExistence type="predicted"/>
<gene>
    <name evidence="2" type="ORF">DN069_01695</name>
</gene>
<name>A0A2X0IUH3_9ACTN</name>
<feature type="region of interest" description="Disordered" evidence="1">
    <location>
        <begin position="1"/>
        <end position="24"/>
    </location>
</feature>
<sequence>MPQVDPERVIVTGTSQGGGCGSTAPRRLAWLREQGLAPK</sequence>
<dbReference type="Proteomes" id="UP000248889">
    <property type="component" value="Unassembled WGS sequence"/>
</dbReference>